<dbReference type="RefSeq" id="WP_133848326.1">
    <property type="nucleotide sequence ID" value="NZ_SNXZ01000001.1"/>
</dbReference>
<organism evidence="2 3">
    <name type="scientific">Labedaea rhizosphaerae</name>
    <dbReference type="NCBI Taxonomy" id="598644"/>
    <lineage>
        <taxon>Bacteria</taxon>
        <taxon>Bacillati</taxon>
        <taxon>Actinomycetota</taxon>
        <taxon>Actinomycetes</taxon>
        <taxon>Pseudonocardiales</taxon>
        <taxon>Pseudonocardiaceae</taxon>
        <taxon>Labedaea</taxon>
    </lineage>
</organism>
<accession>A0A4R6SPT8</accession>
<dbReference type="EMBL" id="SNXZ01000001">
    <property type="protein sequence ID" value="TDQ05610.1"/>
    <property type="molecule type" value="Genomic_DNA"/>
</dbReference>
<keyword evidence="1" id="KW-0812">Transmembrane</keyword>
<keyword evidence="3" id="KW-1185">Reference proteome</keyword>
<keyword evidence="1" id="KW-0472">Membrane</keyword>
<evidence type="ECO:0008006" key="4">
    <source>
        <dbReference type="Google" id="ProtNLM"/>
    </source>
</evidence>
<name>A0A4R6SPT8_LABRH</name>
<keyword evidence="1" id="KW-1133">Transmembrane helix</keyword>
<evidence type="ECO:0000313" key="2">
    <source>
        <dbReference type="EMBL" id="TDQ05610.1"/>
    </source>
</evidence>
<dbReference type="Proteomes" id="UP000295444">
    <property type="component" value="Unassembled WGS sequence"/>
</dbReference>
<proteinExistence type="predicted"/>
<evidence type="ECO:0000313" key="3">
    <source>
        <dbReference type="Proteomes" id="UP000295444"/>
    </source>
</evidence>
<gene>
    <name evidence="2" type="ORF">EV186_1011584</name>
</gene>
<protein>
    <recommendedName>
        <fullName evidence="4">DUF3093 family protein</fullName>
    </recommendedName>
</protein>
<sequence>MTTPDDSALVLYAEPGSSLWPVLWGPGFALAGALVEAMSGPVHVVAWVVVGIVLAGLALVWVQARRRVCAVRLTTSALTQGRESLGVDKLAEVDDVGASIGARVLGGGWSVPRKYTEVPVRLTDGSTVLAWARDGEALRAALSRLLANHDR</sequence>
<dbReference type="OrthoDB" id="4773470at2"/>
<reference evidence="2 3" key="1">
    <citation type="submission" date="2019-03" db="EMBL/GenBank/DDBJ databases">
        <title>Genomic Encyclopedia of Type Strains, Phase IV (KMG-IV): sequencing the most valuable type-strain genomes for metagenomic binning, comparative biology and taxonomic classification.</title>
        <authorList>
            <person name="Goeker M."/>
        </authorList>
    </citation>
    <scope>NUCLEOTIDE SEQUENCE [LARGE SCALE GENOMIC DNA]</scope>
    <source>
        <strain evidence="2 3">DSM 45361</strain>
    </source>
</reference>
<feature type="transmembrane region" description="Helical" evidence="1">
    <location>
        <begin position="44"/>
        <end position="62"/>
    </location>
</feature>
<dbReference type="AlphaFoldDB" id="A0A4R6SPT8"/>
<evidence type="ECO:0000256" key="1">
    <source>
        <dbReference type="SAM" id="Phobius"/>
    </source>
</evidence>
<comment type="caution">
    <text evidence="2">The sequence shown here is derived from an EMBL/GenBank/DDBJ whole genome shotgun (WGS) entry which is preliminary data.</text>
</comment>